<dbReference type="Pfam" id="PF00169">
    <property type="entry name" value="PH"/>
    <property type="match status" value="1"/>
</dbReference>
<comment type="catalytic activity">
    <reaction evidence="9">
        <text>L-seryl-[protein] + ATP = O-phospho-L-seryl-[protein] + ADP + H(+)</text>
        <dbReference type="Rhea" id="RHEA:17989"/>
        <dbReference type="Rhea" id="RHEA-COMP:9863"/>
        <dbReference type="Rhea" id="RHEA-COMP:11604"/>
        <dbReference type="ChEBI" id="CHEBI:15378"/>
        <dbReference type="ChEBI" id="CHEBI:29999"/>
        <dbReference type="ChEBI" id="CHEBI:30616"/>
        <dbReference type="ChEBI" id="CHEBI:83421"/>
        <dbReference type="ChEBI" id="CHEBI:456216"/>
        <dbReference type="EC" id="2.7.11.1"/>
    </reaction>
</comment>
<dbReference type="InterPro" id="IPR000961">
    <property type="entry name" value="AGC-kinase_C"/>
</dbReference>
<feature type="coiled-coil region" evidence="11">
    <location>
        <begin position="868"/>
        <end position="1133"/>
    </location>
</feature>
<feature type="domain" description="AGC-kinase C-terminal" evidence="16">
    <location>
        <begin position="348"/>
        <end position="418"/>
    </location>
</feature>
<dbReference type="SUPFAM" id="SSF50729">
    <property type="entry name" value="PH domain-like"/>
    <property type="match status" value="1"/>
</dbReference>
<evidence type="ECO:0000256" key="4">
    <source>
        <dbReference type="ARBA" id="ARBA00022679"/>
    </source>
</evidence>
<dbReference type="PROSITE" id="PS51285">
    <property type="entry name" value="AGC_KINASE_CTER"/>
    <property type="match status" value="1"/>
</dbReference>
<evidence type="ECO:0000256" key="11">
    <source>
        <dbReference type="SAM" id="Coils"/>
    </source>
</evidence>
<protein>
    <recommendedName>
        <fullName evidence="1">non-specific serine/threonine protein kinase</fullName>
        <ecNumber evidence="1">2.7.11.1</ecNumber>
    </recommendedName>
</protein>
<feature type="domain" description="CNH" evidence="15">
    <location>
        <begin position="1427"/>
        <end position="1715"/>
    </location>
</feature>
<dbReference type="OrthoDB" id="5919042at2759"/>
<dbReference type="PROSITE" id="PS00108">
    <property type="entry name" value="PROTEIN_KINASE_ST"/>
    <property type="match status" value="1"/>
</dbReference>
<feature type="binding site" evidence="10">
    <location>
        <position position="117"/>
    </location>
    <ligand>
        <name>ATP</name>
        <dbReference type="ChEBI" id="CHEBI:30616"/>
    </ligand>
</feature>
<dbReference type="Gene3D" id="2.30.29.30">
    <property type="entry name" value="Pleckstrin-homology domain (PH domain)/Phosphotyrosine-binding domain (PTB)"/>
    <property type="match status" value="1"/>
</dbReference>
<dbReference type="PANTHER" id="PTHR22988:SF71">
    <property type="entry name" value="CITRON RHO-INTERACTING KINASE"/>
    <property type="match status" value="1"/>
</dbReference>
<dbReference type="KEGG" id="soy:115888302"/>
<dbReference type="SUPFAM" id="SSF56112">
    <property type="entry name" value="Protein kinase-like (PK-like)"/>
    <property type="match status" value="1"/>
</dbReference>
<dbReference type="Pfam" id="PF00069">
    <property type="entry name" value="Pkinase"/>
    <property type="match status" value="1"/>
</dbReference>
<dbReference type="InterPro" id="IPR001849">
    <property type="entry name" value="PH_domain"/>
</dbReference>
<keyword evidence="2" id="KW-0723">Serine/threonine-protein kinase</keyword>
<evidence type="ECO:0000256" key="6">
    <source>
        <dbReference type="ARBA" id="ARBA00022777"/>
    </source>
</evidence>
<dbReference type="Gene3D" id="3.30.200.20">
    <property type="entry name" value="Phosphorylase Kinase, domain 1"/>
    <property type="match status" value="1"/>
</dbReference>
<evidence type="ECO:0000256" key="8">
    <source>
        <dbReference type="ARBA" id="ARBA00047899"/>
    </source>
</evidence>
<dbReference type="Gene3D" id="1.20.5.340">
    <property type="match status" value="1"/>
</dbReference>
<evidence type="ECO:0000256" key="10">
    <source>
        <dbReference type="PROSITE-ProRule" id="PRU10141"/>
    </source>
</evidence>
<dbReference type="GO" id="GO:0031032">
    <property type="term" value="P:actomyosin structure organization"/>
    <property type="evidence" value="ECO:0007669"/>
    <property type="project" value="TreeGrafter"/>
</dbReference>
<feature type="domain" description="PH" evidence="13">
    <location>
        <begin position="1292"/>
        <end position="1410"/>
    </location>
</feature>
<dbReference type="Gene3D" id="1.10.510.10">
    <property type="entry name" value="Transferase(Phosphotransferase) domain 1"/>
    <property type="match status" value="1"/>
</dbReference>
<keyword evidence="4" id="KW-0808">Transferase</keyword>
<dbReference type="InterPro" id="IPR011993">
    <property type="entry name" value="PH-like_dom_sf"/>
</dbReference>
<dbReference type="InterPro" id="IPR050839">
    <property type="entry name" value="Rho-assoc_Ser/Thr_Kinase"/>
</dbReference>
<reference evidence="18" key="1">
    <citation type="submission" date="2025-08" db="UniProtKB">
        <authorList>
            <consortium name="RefSeq"/>
        </authorList>
    </citation>
    <scope>IDENTIFICATION</scope>
    <source>
        <tissue evidence="18">Gonads</tissue>
    </source>
</reference>
<dbReference type="EC" id="2.7.11.1" evidence="1"/>
<evidence type="ECO:0000256" key="12">
    <source>
        <dbReference type="SAM" id="MobiDB-lite"/>
    </source>
</evidence>
<evidence type="ECO:0000313" key="17">
    <source>
        <dbReference type="Proteomes" id="UP000504635"/>
    </source>
</evidence>
<evidence type="ECO:0000256" key="3">
    <source>
        <dbReference type="ARBA" id="ARBA00022553"/>
    </source>
</evidence>
<evidence type="ECO:0000256" key="9">
    <source>
        <dbReference type="ARBA" id="ARBA00048679"/>
    </source>
</evidence>
<gene>
    <name evidence="18" type="primary">LOC115888302</name>
</gene>
<feature type="compositionally biased region" description="Polar residues" evidence="12">
    <location>
        <begin position="1258"/>
        <end position="1279"/>
    </location>
</feature>
<dbReference type="SMART" id="SM00220">
    <property type="entry name" value="S_TKc"/>
    <property type="match status" value="1"/>
</dbReference>
<dbReference type="PROSITE" id="PS50003">
    <property type="entry name" value="PH_DOMAIN"/>
    <property type="match status" value="1"/>
</dbReference>
<dbReference type="InterPro" id="IPR011009">
    <property type="entry name" value="Kinase-like_dom_sf"/>
</dbReference>
<dbReference type="PROSITE" id="PS00107">
    <property type="entry name" value="PROTEIN_KINASE_ATP"/>
    <property type="match status" value="1"/>
</dbReference>
<dbReference type="RefSeq" id="XP_030763845.1">
    <property type="nucleotide sequence ID" value="XM_030907985.1"/>
</dbReference>
<dbReference type="GO" id="GO:0000281">
    <property type="term" value="P:mitotic cytokinesis"/>
    <property type="evidence" value="ECO:0007669"/>
    <property type="project" value="TreeGrafter"/>
</dbReference>
<dbReference type="GO" id="GO:0005737">
    <property type="term" value="C:cytoplasm"/>
    <property type="evidence" value="ECO:0007669"/>
    <property type="project" value="TreeGrafter"/>
</dbReference>
<keyword evidence="7 10" id="KW-0067">ATP-binding</keyword>
<dbReference type="Proteomes" id="UP000504635">
    <property type="component" value="Unplaced"/>
</dbReference>
<organism evidence="17 18">
    <name type="scientific">Sitophilus oryzae</name>
    <name type="common">Rice weevil</name>
    <name type="synonym">Curculio oryzae</name>
    <dbReference type="NCBI Taxonomy" id="7048"/>
    <lineage>
        <taxon>Eukaryota</taxon>
        <taxon>Metazoa</taxon>
        <taxon>Ecdysozoa</taxon>
        <taxon>Arthropoda</taxon>
        <taxon>Hexapoda</taxon>
        <taxon>Insecta</taxon>
        <taxon>Pterygota</taxon>
        <taxon>Neoptera</taxon>
        <taxon>Endopterygota</taxon>
        <taxon>Coleoptera</taxon>
        <taxon>Polyphaga</taxon>
        <taxon>Cucujiformia</taxon>
        <taxon>Curculionidae</taxon>
        <taxon>Dryophthorinae</taxon>
        <taxon>Sitophilus</taxon>
    </lineage>
</organism>
<feature type="region of interest" description="Disordered" evidence="12">
    <location>
        <begin position="1769"/>
        <end position="1794"/>
    </location>
</feature>
<evidence type="ECO:0000256" key="5">
    <source>
        <dbReference type="ARBA" id="ARBA00022741"/>
    </source>
</evidence>
<keyword evidence="11" id="KW-0175">Coiled coil</keyword>
<keyword evidence="5 10" id="KW-0547">Nucleotide-binding</keyword>
<accession>A0A6J2YLX0</accession>
<evidence type="ECO:0000259" key="16">
    <source>
        <dbReference type="PROSITE" id="PS51285"/>
    </source>
</evidence>
<dbReference type="PROSITE" id="PS50219">
    <property type="entry name" value="CNH"/>
    <property type="match status" value="1"/>
</dbReference>
<dbReference type="InterPro" id="IPR008271">
    <property type="entry name" value="Ser/Thr_kinase_AS"/>
</dbReference>
<dbReference type="PROSITE" id="PS50011">
    <property type="entry name" value="PROTEIN_KINASE_DOM"/>
    <property type="match status" value="1"/>
</dbReference>
<evidence type="ECO:0000259" key="15">
    <source>
        <dbReference type="PROSITE" id="PS50219"/>
    </source>
</evidence>
<proteinExistence type="predicted"/>
<dbReference type="SMART" id="SM00233">
    <property type="entry name" value="PH"/>
    <property type="match status" value="1"/>
</dbReference>
<evidence type="ECO:0000259" key="14">
    <source>
        <dbReference type="PROSITE" id="PS50011"/>
    </source>
</evidence>
<evidence type="ECO:0000256" key="2">
    <source>
        <dbReference type="ARBA" id="ARBA00022527"/>
    </source>
</evidence>
<feature type="coiled-coil region" evidence="11">
    <location>
        <begin position="605"/>
        <end position="821"/>
    </location>
</feature>
<dbReference type="GO" id="GO:0015629">
    <property type="term" value="C:actin cytoskeleton"/>
    <property type="evidence" value="ECO:0007669"/>
    <property type="project" value="TreeGrafter"/>
</dbReference>
<feature type="domain" description="Protein kinase" evidence="14">
    <location>
        <begin position="84"/>
        <end position="347"/>
    </location>
</feature>
<dbReference type="GO" id="GO:0004674">
    <property type="term" value="F:protein serine/threonine kinase activity"/>
    <property type="evidence" value="ECO:0007669"/>
    <property type="project" value="UniProtKB-KW"/>
</dbReference>
<feature type="coiled-coil region" evidence="11">
    <location>
        <begin position="1191"/>
        <end position="1218"/>
    </location>
</feature>
<evidence type="ECO:0000259" key="13">
    <source>
        <dbReference type="PROSITE" id="PS50003"/>
    </source>
</evidence>
<dbReference type="SMART" id="SM00036">
    <property type="entry name" value="CNH"/>
    <property type="match status" value="1"/>
</dbReference>
<dbReference type="PANTHER" id="PTHR22988">
    <property type="entry name" value="MYOTONIC DYSTROPHY S/T KINASE-RELATED"/>
    <property type="match status" value="1"/>
</dbReference>
<sequence>METSKEPISVRISRLNKNIIARPECSSKVSLLNRECLLDALQILYDECSAEYLQKQDQNVADFVKKYGTPMKEIKKLRVNISDFEIKHIIGCGHFGEVHVVKEKQTGDIYAMKTIRKFDNETQKISFKEERNIMAFSTSQWLTSLQYAFQDSSYLFFVMDYHPGGDLLGLLYRQGGTLPESAAIFYLAELILALDDLHNMGYVHRDVKPDNILLDRCGHLKLADFGSAAKLDKNGLVKLGPPVGTPDYIAPEVLQCLENKNEKGSSYGISCDFWSVGILAYEITIGCPPFQGQNTPTLYSKIMNSSKNLKFPPDALLSQAYIDFIKRLVTNSETRLKGKEIKNHNLFKSTNFDSLHDQVPPFVPKIKSFEDTSNFSDVASKKRNPSMENFKKRSHFSGRNFPFLGFTFTHDPYIPNDSIHHRDFTNSNENMKIELDALRMKVSKSGDFNQEKENLERKLEEKSRKLESIEALRDKLEKDLASNIAERTALKRTLELERKERLALEKEAVDLIRGAKEKWEISEKTITNALNLEIAHQKETILHLTETNKTLEEQLQRALKTEHKNRMSLEVVQDLSRRSVVSLENRLEKITFETQESLTELQSKLVGEMHNKALLENQIANLEEINTDLKDKLKDYEKNYNKLNAQVNEAETIIKELSNHVNKLEKDVEQNEMFKSEIKKLQKQIKDDQKIIRDVQNKNESLQKQNETIHQYKTEIEELKQNIVKLNNDKKVSELEEQIQQEREKSEDLKKKLAEMECSNVKPQELREKQLQFWKLEKELSNFKIDKRILERELKTAQAEIKQLNEKNLEWEAKFNEYKKCQESALLEIASINESISIELMKYKETNISLQEQLKYEKDKTETERAFINELKNIIKEKEEKINTVENNLKVLNDDMKTLEARFKKQELDKVKMNELIEELQKEKKQFNNESEQSKREIKNINLNINALREACVLLENQVVEYEKLLNSAKDRELELKSNTEKLIADICQSRLETQEAKKQVNEQKSLKAVVEQKVKRLEEDKKCLENECNDYKMQCMDYKTFSSSLSEQLMISEEKLSNYEVEIKSLERQIEKLGSENKALKEEISDCLTNMSTLKESNYRLKYHLDDLKKDIEELVQKIKDLERDLQEKSSYYKERELKAESTINQQIKLIDFLQTKLDEQNHKKKSIAEVIFGSSKKENQPPLNLAMNYKDLECQLTKEREQTKKLKEEVFKLKAATLSEIHTNMLDKKIKLATCSGNISSKIEEPTSKRVKSPTRQRNSSNTQLVSNNSEGSGQNHNIIHATDEAKKRHAVFEGWVKIPCSKARTWNKRYARLTESSLDVFNLNPKEPSSSLLESFQLTSDDSYGKMISEPLISEIDIPVAASDLPFILKIEVCPNTTCWPSKSMTLMVSSAKEKDDWIKALQNSMVLKQENTKFGTILELPNDLVVNCIVDLTEAIKLLGTDKGLYSYYENKLCFIDGLKKIEQIVLFAPCNAVLMIAGLKAELVLCDINHIINLAQCGPSIRPFLKHKVINIKNLNGFHIIQVSKHSQQVKIAVAISKQLIILEYSFDTTEFIPIWAFDTAQPTSCLLFTEHSLIVGADKFFEIDLNSFKAEEFLDVSDTKLKQVLKCYKIGSFPISILEISNNPKEYLVSFNEFSVFVDEYGRSSRQKELKSNHIPLALQLIKNYLYIIQFAAVEVLKITENSCNSDFLEPYRLDMLRFRYIGSNRKGVFLEQDHRILFLNARNLPDYDAASIISTETGSDAENDSNDSRFSFTSSIVQSLDGHLSDSANSDRSQTMKRKVKFDQTDL</sequence>
<dbReference type="InterPro" id="IPR001180">
    <property type="entry name" value="CNH_dom"/>
</dbReference>
<keyword evidence="6 18" id="KW-0418">Kinase</keyword>
<dbReference type="FunFam" id="1.10.510.10:FF:000751">
    <property type="entry name" value="Non-specific serine/threonine protein kinase"/>
    <property type="match status" value="1"/>
</dbReference>
<dbReference type="InterPro" id="IPR017441">
    <property type="entry name" value="Protein_kinase_ATP_BS"/>
</dbReference>
<evidence type="ECO:0000256" key="7">
    <source>
        <dbReference type="ARBA" id="ARBA00022840"/>
    </source>
</evidence>
<evidence type="ECO:0000256" key="1">
    <source>
        <dbReference type="ARBA" id="ARBA00012513"/>
    </source>
</evidence>
<name>A0A6J2YLX0_SITOR</name>
<dbReference type="FunCoup" id="A0A6J2YLX0">
    <property type="interactions" value="81"/>
</dbReference>
<dbReference type="GO" id="GO:0005524">
    <property type="term" value="F:ATP binding"/>
    <property type="evidence" value="ECO:0007669"/>
    <property type="project" value="UniProtKB-UniRule"/>
</dbReference>
<dbReference type="GeneID" id="115888302"/>
<feature type="coiled-coil region" evidence="11">
    <location>
        <begin position="445"/>
        <end position="507"/>
    </location>
</feature>
<feature type="region of interest" description="Disordered" evidence="12">
    <location>
        <begin position="1245"/>
        <end position="1279"/>
    </location>
</feature>
<dbReference type="InParanoid" id="A0A6J2YLX0"/>
<evidence type="ECO:0000313" key="18">
    <source>
        <dbReference type="RefSeq" id="XP_030763845.1"/>
    </source>
</evidence>
<keyword evidence="17" id="KW-1185">Reference proteome</keyword>
<dbReference type="CTD" id="39429"/>
<comment type="catalytic activity">
    <reaction evidence="8">
        <text>L-threonyl-[protein] + ATP = O-phospho-L-threonyl-[protein] + ADP + H(+)</text>
        <dbReference type="Rhea" id="RHEA:46608"/>
        <dbReference type="Rhea" id="RHEA-COMP:11060"/>
        <dbReference type="Rhea" id="RHEA-COMP:11605"/>
        <dbReference type="ChEBI" id="CHEBI:15378"/>
        <dbReference type="ChEBI" id="CHEBI:30013"/>
        <dbReference type="ChEBI" id="CHEBI:30616"/>
        <dbReference type="ChEBI" id="CHEBI:61977"/>
        <dbReference type="ChEBI" id="CHEBI:456216"/>
        <dbReference type="EC" id="2.7.11.1"/>
    </reaction>
</comment>
<feature type="coiled-coil region" evidence="11">
    <location>
        <begin position="534"/>
        <end position="561"/>
    </location>
</feature>
<dbReference type="Pfam" id="PF00780">
    <property type="entry name" value="CNH"/>
    <property type="match status" value="1"/>
</dbReference>
<dbReference type="InterPro" id="IPR000719">
    <property type="entry name" value="Prot_kinase_dom"/>
</dbReference>
<keyword evidence="3" id="KW-0597">Phosphoprotein</keyword>